<dbReference type="Pfam" id="PF00010">
    <property type="entry name" value="HLH"/>
    <property type="match status" value="1"/>
</dbReference>
<dbReference type="InterPro" id="IPR031066">
    <property type="entry name" value="bHLH_ALC-like_plant"/>
</dbReference>
<dbReference type="Proteomes" id="UP001634393">
    <property type="component" value="Unassembled WGS sequence"/>
</dbReference>
<keyword evidence="5" id="KW-0539">Nucleus</keyword>
<feature type="region of interest" description="Disordered" evidence="6">
    <location>
        <begin position="1"/>
        <end position="24"/>
    </location>
</feature>
<dbReference type="SMART" id="SM00353">
    <property type="entry name" value="HLH"/>
    <property type="match status" value="1"/>
</dbReference>
<dbReference type="InterPro" id="IPR011598">
    <property type="entry name" value="bHLH_dom"/>
</dbReference>
<feature type="region of interest" description="Disordered" evidence="6">
    <location>
        <begin position="124"/>
        <end position="179"/>
    </location>
</feature>
<organism evidence="8 9">
    <name type="scientific">Penstemon smallii</name>
    <dbReference type="NCBI Taxonomy" id="265156"/>
    <lineage>
        <taxon>Eukaryota</taxon>
        <taxon>Viridiplantae</taxon>
        <taxon>Streptophyta</taxon>
        <taxon>Embryophyta</taxon>
        <taxon>Tracheophyta</taxon>
        <taxon>Spermatophyta</taxon>
        <taxon>Magnoliopsida</taxon>
        <taxon>eudicotyledons</taxon>
        <taxon>Gunneridae</taxon>
        <taxon>Pentapetalae</taxon>
        <taxon>asterids</taxon>
        <taxon>lamiids</taxon>
        <taxon>Lamiales</taxon>
        <taxon>Plantaginaceae</taxon>
        <taxon>Cheloneae</taxon>
        <taxon>Penstemon</taxon>
    </lineage>
</organism>
<gene>
    <name evidence="8" type="ORF">ACJIZ3_020786</name>
</gene>
<proteinExistence type="predicted"/>
<dbReference type="PANTHER" id="PTHR45855:SF12">
    <property type="entry name" value="TRANSCRIPTION FACTOR PIF7-LIKE ISOFORM X1"/>
    <property type="match status" value="1"/>
</dbReference>
<feature type="domain" description="BHLH" evidence="7">
    <location>
        <begin position="167"/>
        <end position="216"/>
    </location>
</feature>
<evidence type="ECO:0000256" key="6">
    <source>
        <dbReference type="SAM" id="MobiDB-lite"/>
    </source>
</evidence>
<dbReference type="PANTHER" id="PTHR45855">
    <property type="entry name" value="TRANSCRIPTION FACTOR PIF1-RELATED"/>
    <property type="match status" value="1"/>
</dbReference>
<dbReference type="GO" id="GO:0005634">
    <property type="term" value="C:nucleus"/>
    <property type="evidence" value="ECO:0007669"/>
    <property type="project" value="UniProtKB-SubCell"/>
</dbReference>
<keyword evidence="4" id="KW-0804">Transcription</keyword>
<keyword evidence="2" id="KW-0805">Transcription regulation</keyword>
<evidence type="ECO:0000256" key="3">
    <source>
        <dbReference type="ARBA" id="ARBA00023125"/>
    </source>
</evidence>
<dbReference type="PROSITE" id="PS50888">
    <property type="entry name" value="BHLH"/>
    <property type="match status" value="1"/>
</dbReference>
<dbReference type="GO" id="GO:0003677">
    <property type="term" value="F:DNA binding"/>
    <property type="evidence" value="ECO:0007669"/>
    <property type="project" value="UniProtKB-KW"/>
</dbReference>
<evidence type="ECO:0000256" key="1">
    <source>
        <dbReference type="ARBA" id="ARBA00004123"/>
    </source>
</evidence>
<evidence type="ECO:0000256" key="2">
    <source>
        <dbReference type="ARBA" id="ARBA00023015"/>
    </source>
</evidence>
<dbReference type="Gene3D" id="4.10.280.10">
    <property type="entry name" value="Helix-loop-helix DNA-binding domain"/>
    <property type="match status" value="1"/>
</dbReference>
<comment type="caution">
    <text evidence="8">The sequence shown here is derived from an EMBL/GenBank/DDBJ whole genome shotgun (WGS) entry which is preliminary data.</text>
</comment>
<evidence type="ECO:0000313" key="8">
    <source>
        <dbReference type="EMBL" id="KAL3824757.1"/>
    </source>
</evidence>
<sequence>MHGLGGGQSQINHPTWNRSNSGDTLESLVNQAAAAHSYTFPADVQKEKSSSHMEQNSGRSPRGGKMSLAKKRVRSESEMKYNYAVEEKAMERNSSACASASAAFCRDRDTTMMSTWASFESTRSLKSTKNADEDHSLFDHDCSENQDEGRLAKGESVRSQSSARRSRAAAIHNQSERRRRDRINEKMKALQKLVPNASKTDKVSMLDEVIEHLKQLKAQVQIMNSLRNNMNMNMNMNMPQMVMQQQLQMSLLARMGMGMGMGMIGMNNLGRNVPQSLPPFGHLGGSAPSFMPMPFVMPQAVPPPPPLKSNSDATTSSLGDAYCTFLAQQSMNMDFYNKMAALYGQQTNQSSTKEPEPNDVIRGE</sequence>
<feature type="compositionally biased region" description="Polar residues" evidence="6">
    <location>
        <begin position="9"/>
        <end position="24"/>
    </location>
</feature>
<dbReference type="InterPro" id="IPR036638">
    <property type="entry name" value="HLH_DNA-bd_sf"/>
</dbReference>
<keyword evidence="9" id="KW-1185">Reference proteome</keyword>
<evidence type="ECO:0000256" key="5">
    <source>
        <dbReference type="ARBA" id="ARBA00023242"/>
    </source>
</evidence>
<evidence type="ECO:0000256" key="4">
    <source>
        <dbReference type="ARBA" id="ARBA00023163"/>
    </source>
</evidence>
<comment type="subcellular location">
    <subcellularLocation>
        <location evidence="1">Nucleus</location>
    </subcellularLocation>
</comment>
<dbReference type="InterPro" id="IPR047265">
    <property type="entry name" value="PIF1-like_bHLH"/>
</dbReference>
<dbReference type="EMBL" id="JBJXBP010000006">
    <property type="protein sequence ID" value="KAL3824757.1"/>
    <property type="molecule type" value="Genomic_DNA"/>
</dbReference>
<name>A0ABD3SJT6_9LAMI</name>
<dbReference type="AlphaFoldDB" id="A0ABD3SJT6"/>
<dbReference type="CDD" id="cd11445">
    <property type="entry name" value="bHLH_AtPIF_like"/>
    <property type="match status" value="1"/>
</dbReference>
<accession>A0ABD3SJT6</accession>
<reference evidence="8 9" key="1">
    <citation type="submission" date="2024-12" db="EMBL/GenBank/DDBJ databases">
        <title>The unique morphological basis and parallel evolutionary history of personate flowers in Penstemon.</title>
        <authorList>
            <person name="Depatie T.H."/>
            <person name="Wessinger C.A."/>
        </authorList>
    </citation>
    <scope>NUCLEOTIDE SEQUENCE [LARGE SCALE GENOMIC DNA]</scope>
    <source>
        <strain evidence="8">WTNN_2</strain>
        <tissue evidence="8">Leaf</tissue>
    </source>
</reference>
<evidence type="ECO:0000259" key="7">
    <source>
        <dbReference type="PROSITE" id="PS50888"/>
    </source>
</evidence>
<protein>
    <recommendedName>
        <fullName evidence="7">BHLH domain-containing protein</fullName>
    </recommendedName>
</protein>
<feature type="compositionally biased region" description="Basic and acidic residues" evidence="6">
    <location>
        <begin position="129"/>
        <end position="156"/>
    </location>
</feature>
<keyword evidence="3" id="KW-0238">DNA-binding</keyword>
<feature type="region of interest" description="Disordered" evidence="6">
    <location>
        <begin position="43"/>
        <end position="75"/>
    </location>
</feature>
<evidence type="ECO:0000313" key="9">
    <source>
        <dbReference type="Proteomes" id="UP001634393"/>
    </source>
</evidence>
<dbReference type="SUPFAM" id="SSF47459">
    <property type="entry name" value="HLH, helix-loop-helix DNA-binding domain"/>
    <property type="match status" value="1"/>
</dbReference>